<dbReference type="InterPro" id="IPR007673">
    <property type="entry name" value="Condensin_cplx_su1"/>
</dbReference>
<comment type="subcellular location">
    <subcellularLocation>
        <location evidence="2">Chromosome</location>
    </subcellularLocation>
    <subcellularLocation>
        <location evidence="1">Nucleus</location>
    </subcellularLocation>
</comment>
<evidence type="ECO:0000256" key="11">
    <source>
        <dbReference type="SAM" id="MobiDB-lite"/>
    </source>
</evidence>
<dbReference type="FunCoup" id="S8DYF6">
    <property type="interactions" value="298"/>
</dbReference>
<evidence type="ECO:0000256" key="2">
    <source>
        <dbReference type="ARBA" id="ARBA00004286"/>
    </source>
</evidence>
<evidence type="ECO:0000313" key="14">
    <source>
        <dbReference type="EMBL" id="EPS96163.1"/>
    </source>
</evidence>
<dbReference type="InterPro" id="IPR032682">
    <property type="entry name" value="Cnd1_C"/>
</dbReference>
<feature type="compositionally biased region" description="Acidic residues" evidence="11">
    <location>
        <begin position="486"/>
        <end position="512"/>
    </location>
</feature>
<evidence type="ECO:0000259" key="13">
    <source>
        <dbReference type="Pfam" id="PF12922"/>
    </source>
</evidence>
<feature type="compositionally biased region" description="Acidic residues" evidence="11">
    <location>
        <begin position="533"/>
        <end position="559"/>
    </location>
</feature>
<evidence type="ECO:0000256" key="3">
    <source>
        <dbReference type="ARBA" id="ARBA00009606"/>
    </source>
</evidence>
<dbReference type="GO" id="GO:0051301">
    <property type="term" value="P:cell division"/>
    <property type="evidence" value="ECO:0007669"/>
    <property type="project" value="UniProtKB-KW"/>
</dbReference>
<keyword evidence="7 10" id="KW-0226">DNA condensation</keyword>
<dbReference type="GO" id="GO:0000779">
    <property type="term" value="C:condensed chromosome, centromeric region"/>
    <property type="evidence" value="ECO:0007669"/>
    <property type="project" value="TreeGrafter"/>
</dbReference>
<feature type="compositionally biased region" description="Basic residues" evidence="11">
    <location>
        <begin position="1339"/>
        <end position="1354"/>
    </location>
</feature>
<evidence type="ECO:0000256" key="10">
    <source>
        <dbReference type="PIRNR" id="PIRNR017127"/>
    </source>
</evidence>
<dbReference type="SUPFAM" id="SSF48371">
    <property type="entry name" value="ARM repeat"/>
    <property type="match status" value="1"/>
</dbReference>
<dbReference type="InParanoid" id="S8DYF6"/>
<keyword evidence="8" id="KW-0539">Nucleus</keyword>
<dbReference type="Pfam" id="PF12717">
    <property type="entry name" value="Cnd1"/>
    <property type="match status" value="1"/>
</dbReference>
<keyword evidence="4" id="KW-0158">Chromosome</keyword>
<dbReference type="PANTHER" id="PTHR14222:SF2">
    <property type="entry name" value="CONDENSIN COMPLEX SUBUNIT 1"/>
    <property type="match status" value="1"/>
</dbReference>
<organism evidence="14 15">
    <name type="scientific">Fomitopsis schrenkii</name>
    <name type="common">Brown rot fungus</name>
    <dbReference type="NCBI Taxonomy" id="2126942"/>
    <lineage>
        <taxon>Eukaryota</taxon>
        <taxon>Fungi</taxon>
        <taxon>Dikarya</taxon>
        <taxon>Basidiomycota</taxon>
        <taxon>Agaricomycotina</taxon>
        <taxon>Agaricomycetes</taxon>
        <taxon>Polyporales</taxon>
        <taxon>Fomitopsis</taxon>
    </lineage>
</organism>
<dbReference type="PIRSF" id="PIRSF017127">
    <property type="entry name" value="Condensin_D2"/>
    <property type="match status" value="1"/>
</dbReference>
<dbReference type="GO" id="GO:0007076">
    <property type="term" value="P:mitotic chromosome condensation"/>
    <property type="evidence" value="ECO:0007669"/>
    <property type="project" value="InterPro"/>
</dbReference>
<feature type="region of interest" description="Disordered" evidence="11">
    <location>
        <begin position="894"/>
        <end position="946"/>
    </location>
</feature>
<evidence type="ECO:0000256" key="1">
    <source>
        <dbReference type="ARBA" id="ARBA00004123"/>
    </source>
</evidence>
<dbReference type="InterPro" id="IPR024324">
    <property type="entry name" value="Condensin_cplx_su1_N"/>
</dbReference>
<proteinExistence type="inferred from homology"/>
<feature type="compositionally biased region" description="Polar residues" evidence="11">
    <location>
        <begin position="928"/>
        <end position="940"/>
    </location>
</feature>
<dbReference type="Gene3D" id="1.25.10.10">
    <property type="entry name" value="Leucine-rich Repeat Variant"/>
    <property type="match status" value="2"/>
</dbReference>
<comment type="similarity">
    <text evidence="3 10">Belongs to the CND1 (condensin subunit 1) family.</text>
</comment>
<feature type="compositionally biased region" description="Basic residues" evidence="11">
    <location>
        <begin position="564"/>
        <end position="574"/>
    </location>
</feature>
<dbReference type="GO" id="GO:0010032">
    <property type="term" value="P:meiotic chromosome condensation"/>
    <property type="evidence" value="ECO:0007669"/>
    <property type="project" value="TreeGrafter"/>
</dbReference>
<keyword evidence="15" id="KW-1185">Reference proteome</keyword>
<comment type="function">
    <text evidence="10">Regulatory subunit of the condensin complex, a complex required for conversion of interphase chromatin into mitotic-like condense chromosomes. The condensin complex probably introduces positive supercoils into relaxed DNA in the presence of type I topoisomerases and converts nicked DNA into positive knotted forms in the presence of type II topoisomerases.</text>
</comment>
<feature type="compositionally biased region" description="Basic and acidic residues" evidence="11">
    <location>
        <begin position="1322"/>
        <end position="1338"/>
    </location>
</feature>
<keyword evidence="5 10" id="KW-0132">Cell division</keyword>
<dbReference type="GO" id="GO:0005634">
    <property type="term" value="C:nucleus"/>
    <property type="evidence" value="ECO:0007669"/>
    <property type="project" value="UniProtKB-SubCell"/>
</dbReference>
<evidence type="ECO:0000256" key="9">
    <source>
        <dbReference type="ARBA" id="ARBA00023306"/>
    </source>
</evidence>
<dbReference type="InterPro" id="IPR016024">
    <property type="entry name" value="ARM-type_fold"/>
</dbReference>
<evidence type="ECO:0000313" key="15">
    <source>
        <dbReference type="Proteomes" id="UP000015241"/>
    </source>
</evidence>
<evidence type="ECO:0000256" key="7">
    <source>
        <dbReference type="ARBA" id="ARBA00023067"/>
    </source>
</evidence>
<dbReference type="eggNOG" id="KOG0414">
    <property type="taxonomic scope" value="Eukaryota"/>
</dbReference>
<accession>S8DYF6</accession>
<reference evidence="14 15" key="1">
    <citation type="journal article" date="2012" name="Science">
        <title>The Paleozoic origin of enzymatic lignin decomposition reconstructed from 31 fungal genomes.</title>
        <authorList>
            <person name="Floudas D."/>
            <person name="Binder M."/>
            <person name="Riley R."/>
            <person name="Barry K."/>
            <person name="Blanchette R.A."/>
            <person name="Henrissat B."/>
            <person name="Martinez A.T."/>
            <person name="Otillar R."/>
            <person name="Spatafora J.W."/>
            <person name="Yadav J.S."/>
            <person name="Aerts A."/>
            <person name="Benoit I."/>
            <person name="Boyd A."/>
            <person name="Carlson A."/>
            <person name="Copeland A."/>
            <person name="Coutinho P.M."/>
            <person name="de Vries R.P."/>
            <person name="Ferreira P."/>
            <person name="Findley K."/>
            <person name="Foster B."/>
            <person name="Gaskell J."/>
            <person name="Glotzer D."/>
            <person name="Gorecki P."/>
            <person name="Heitman J."/>
            <person name="Hesse C."/>
            <person name="Hori C."/>
            <person name="Igarashi K."/>
            <person name="Jurgens J.A."/>
            <person name="Kallen N."/>
            <person name="Kersten P."/>
            <person name="Kohler A."/>
            <person name="Kuees U."/>
            <person name="Kumar T.K.A."/>
            <person name="Kuo A."/>
            <person name="LaButti K."/>
            <person name="Larrondo L.F."/>
            <person name="Lindquist E."/>
            <person name="Ling A."/>
            <person name="Lombard V."/>
            <person name="Lucas S."/>
            <person name="Lundell T."/>
            <person name="Martin R."/>
            <person name="McLaughlin D.J."/>
            <person name="Morgenstern I."/>
            <person name="Morin E."/>
            <person name="Murat C."/>
            <person name="Nagy L.G."/>
            <person name="Nolan M."/>
            <person name="Ohm R.A."/>
            <person name="Patyshakuliyeva A."/>
            <person name="Rokas A."/>
            <person name="Ruiz-Duenas F.J."/>
            <person name="Sabat G."/>
            <person name="Salamov A."/>
            <person name="Samejima M."/>
            <person name="Schmutz J."/>
            <person name="Slot J.C."/>
            <person name="St John F."/>
            <person name="Stenlid J."/>
            <person name="Sun H."/>
            <person name="Sun S."/>
            <person name="Syed K."/>
            <person name="Tsang A."/>
            <person name="Wiebenga A."/>
            <person name="Young D."/>
            <person name="Pisabarro A."/>
            <person name="Eastwood D.C."/>
            <person name="Martin F."/>
            <person name="Cullen D."/>
            <person name="Grigoriev I.V."/>
            <person name="Hibbett D.S."/>
        </authorList>
    </citation>
    <scope>NUCLEOTIDE SEQUENCE</scope>
    <source>
        <strain evidence="15">FP-58527</strain>
    </source>
</reference>
<dbReference type="EMBL" id="KE504193">
    <property type="protein sequence ID" value="EPS96163.1"/>
    <property type="molecule type" value="Genomic_DNA"/>
</dbReference>
<evidence type="ECO:0000256" key="6">
    <source>
        <dbReference type="ARBA" id="ARBA00022776"/>
    </source>
</evidence>
<feature type="region of interest" description="Disordered" evidence="11">
    <location>
        <begin position="479"/>
        <end position="576"/>
    </location>
</feature>
<keyword evidence="6 10" id="KW-0498">Mitosis</keyword>
<feature type="compositionally biased region" description="Basic residues" evidence="11">
    <location>
        <begin position="517"/>
        <end position="529"/>
    </location>
</feature>
<feature type="region of interest" description="Disordered" evidence="11">
    <location>
        <begin position="1322"/>
        <end position="1362"/>
    </location>
</feature>
<evidence type="ECO:0000256" key="4">
    <source>
        <dbReference type="ARBA" id="ARBA00022454"/>
    </source>
</evidence>
<protein>
    <recommendedName>
        <fullName evidence="10">Condensin complex subunit 1</fullName>
    </recommendedName>
</protein>
<feature type="region of interest" description="Disordered" evidence="11">
    <location>
        <begin position="133"/>
        <end position="160"/>
    </location>
</feature>
<dbReference type="OrthoDB" id="436262at2759"/>
<feature type="domain" description="Condensin complex subunit 1 N-terminal" evidence="13">
    <location>
        <begin position="75"/>
        <end position="246"/>
    </location>
</feature>
<dbReference type="GO" id="GO:0042393">
    <property type="term" value="F:histone binding"/>
    <property type="evidence" value="ECO:0007669"/>
    <property type="project" value="TreeGrafter"/>
</dbReference>
<evidence type="ECO:0000256" key="8">
    <source>
        <dbReference type="ARBA" id="ARBA00023242"/>
    </source>
</evidence>
<feature type="domain" description="Condensin complex subunit 1 C-terminal" evidence="12">
    <location>
        <begin position="1097"/>
        <end position="1257"/>
    </location>
</feature>
<dbReference type="STRING" id="743788.S8DYF6"/>
<evidence type="ECO:0000259" key="12">
    <source>
        <dbReference type="Pfam" id="PF12717"/>
    </source>
</evidence>
<name>S8DYF6_FOMSC</name>
<dbReference type="PANTHER" id="PTHR14222">
    <property type="entry name" value="CONDENSIN"/>
    <property type="match status" value="1"/>
</dbReference>
<dbReference type="Proteomes" id="UP000015241">
    <property type="component" value="Unassembled WGS sequence"/>
</dbReference>
<dbReference type="Pfam" id="PF12922">
    <property type="entry name" value="Cnd1_N"/>
    <property type="match status" value="1"/>
</dbReference>
<keyword evidence="9 10" id="KW-0131">Cell cycle</keyword>
<dbReference type="InterPro" id="IPR011989">
    <property type="entry name" value="ARM-like"/>
</dbReference>
<dbReference type="InterPro" id="IPR026971">
    <property type="entry name" value="CND1/NCAPD3"/>
</dbReference>
<gene>
    <name evidence="14" type="ORF">FOMPIDRAFT_1032541</name>
</gene>
<dbReference type="HOGENOM" id="CLU_001867_2_1_1"/>
<feature type="region of interest" description="Disordered" evidence="11">
    <location>
        <begin position="984"/>
        <end position="1012"/>
    </location>
</feature>
<evidence type="ECO:0000256" key="5">
    <source>
        <dbReference type="ARBA" id="ARBA00022618"/>
    </source>
</evidence>
<sequence>MDFELQEELQGLQDLANYEISNEHDISSMDARSIAHVLEEAVEALAESSDAITDPQVFDAYRSLLKHAESLPGPLMNKMLDSITSGFQAQVEATHRDLETEDQQTIAAHKKALEMYGFLLNWFVGAAEKVKASGEDDGAAAPAPKARRGRGGKAAASRPAARRNAEEWTWIDQIPSTLALISKVLRLKSQRIWQTTGERDTFINCITRPAYHVTESETYMKSAPIRGNVYKVICLAVKSHGHGLAAQISIMQSLQYYEHLSEPMADLLVVLAKEFDHAQLGDEILREIAGKNFSAQDSKGPRAFSRFLVRLAESIPRSVLKQISLLLSHLDSESYPMRMAIVEVIGCLIRELATGSPEASNDDNQMRKQLEGLFELLIERVIDVSSYVRTKVLTVMMRLCDLPQKFPQQRLAMTRAAVDSLEDKGSTVRKASVVLLVRLIETHPYGLMYGGELNQPEWEARYKDVCAQLQELEGVVGRAAEREGSQDDDESEQKEGDEEDEDEEEGGEDEGEEGGKRSRKSRKRSKKIKSEHDDEMDVDDEEGNEEEGEGDRMDEDGGDEQPRQPKKSKKKKARKSEIDMVALTNEQEALAALEGDKILHLRLRKKYCSEGLAFIRQVEEGTKIVQKLLASTNKLEVLEAMDFFKTAHDYKFEGAEHGIKKMLHLIWAKDNSHTSDDGKELKGVRSRLLECYRQLYFDPVADLDAKGNIGRITKNMIGLTYGATLAELTSLEEMMRILMDDNQVHNDVINKLWQVYGSDRPLPRYQRRGAVIILSMLALARRGVVADRVDVLVRVGLGRLGMADLTLAKYTCVALQRLNGSAKKVKGSLLDKSLRLDMENPLFRKLQDAIEHPTRSKDWFGMAEQAINTIYALGERPDVICDKIIRNLTRRAFASPTRAKTPPPKDPDAMDEDEPKDVAEEGAGPSQADISNSQANNSQSDEPKDSGDAFALSQLLFVVGHVAIKHIVYLELVEREWKRQKHEKEAAEKATKKGGAANSAKDQEELDQVAGNAEDEIGDRIATIRESELLYGADSLLAIYGPMTVHICGSPHKFKNRTLRAAATLAFSKFLCISSKFCDEHHHLLFKILETSKDPNIRSNIVIALGDVAVSFNNIIDENSNELYKGLSDTDLVVKKNTLMVLTHLILNGMIKVKGQLGEMAKCLEDEDERIADLAKLFFSELSTKDNAIYNNLPDVISHLSVGAHAVAEDVFQSTMKYIFNFIEKEKQAENIVEKLCQRFRLTEDPRQWRDIAFCLSLLPFKSERSVKKLIEGLQFYRDKLHDKTVFARFQEILIKARANKSANKPDAELNEFENILEEHKRQGEEDHAFEKRVEGKKAAAKKRATRRTARKKAIVRDEDDD</sequence>
<dbReference type="GO" id="GO:0000796">
    <property type="term" value="C:condensin complex"/>
    <property type="evidence" value="ECO:0007669"/>
    <property type="project" value="TreeGrafter"/>
</dbReference>